<comment type="cofactor">
    <cofactor evidence="9">
        <name>Zn(2+)</name>
        <dbReference type="ChEBI" id="CHEBI:29105"/>
    </cofactor>
    <text evidence="9">Binds 1 zinc ion per subunit.</text>
</comment>
<evidence type="ECO:0000256" key="1">
    <source>
        <dbReference type="ARBA" id="ARBA00001362"/>
    </source>
</evidence>
<evidence type="ECO:0000313" key="13">
    <source>
        <dbReference type="Proteomes" id="UP001521137"/>
    </source>
</evidence>
<sequence>MNKILLMLLLASWNVYANSERPGQFVTLNHVLPSASFDIRYATQNNFVGERVDGYIQPLCIISKIAAEALVAVNQDLAAKNMRLKIFDCYRPAKAVDHFMRWVKNKDDQKTKTDYYPNLNKESLLGGYIAERSGHSRGYTVDLSIEYKNEQGSYSELDMGSAYDLFDSISNTASPLITQTQMENRLLLKNLMSEHGFADYSMEWWHFTHRSDPRDSYWNFDVK</sequence>
<name>A0ABS9D222_9ALTE</name>
<dbReference type="Gene3D" id="3.30.1380.10">
    <property type="match status" value="1"/>
</dbReference>
<comment type="catalytic activity">
    <reaction evidence="1 9 10">
        <text>D-alanyl-D-alanine + H2O = 2 D-alanine</text>
        <dbReference type="Rhea" id="RHEA:20661"/>
        <dbReference type="ChEBI" id="CHEBI:15377"/>
        <dbReference type="ChEBI" id="CHEBI:57416"/>
        <dbReference type="ChEBI" id="CHEBI:57822"/>
        <dbReference type="EC" id="3.4.13.22"/>
    </reaction>
</comment>
<evidence type="ECO:0000256" key="5">
    <source>
        <dbReference type="ARBA" id="ARBA00022833"/>
    </source>
</evidence>
<feature type="binding site" evidence="9">
    <location>
        <position position="135"/>
    </location>
    <ligand>
        <name>Zn(2+)</name>
        <dbReference type="ChEBI" id="CHEBI:29105"/>
        <note>catalytic</note>
    </ligand>
</feature>
<accession>A0ABS9D222</accession>
<organism evidence="12 13">
    <name type="scientific">Paraglaciecola algarum</name>
    <dbReference type="NCBI Taxonomy" id="3050085"/>
    <lineage>
        <taxon>Bacteria</taxon>
        <taxon>Pseudomonadati</taxon>
        <taxon>Pseudomonadota</taxon>
        <taxon>Gammaproteobacteria</taxon>
        <taxon>Alteromonadales</taxon>
        <taxon>Alteromonadaceae</taxon>
        <taxon>Paraglaciecola</taxon>
    </lineage>
</organism>
<feature type="binding site" evidence="9">
    <location>
        <position position="142"/>
    </location>
    <ligand>
        <name>Zn(2+)</name>
        <dbReference type="ChEBI" id="CHEBI:29105"/>
        <note>catalytic</note>
    </ligand>
</feature>
<evidence type="ECO:0000256" key="9">
    <source>
        <dbReference type="HAMAP-Rule" id="MF_01924"/>
    </source>
</evidence>
<evidence type="ECO:0000313" key="12">
    <source>
        <dbReference type="EMBL" id="MCF2946795.1"/>
    </source>
</evidence>
<dbReference type="InterPro" id="IPR000755">
    <property type="entry name" value="A_A_dipeptidase"/>
</dbReference>
<dbReference type="Pfam" id="PF01427">
    <property type="entry name" value="Peptidase_M15"/>
    <property type="match status" value="1"/>
</dbReference>
<evidence type="ECO:0000256" key="8">
    <source>
        <dbReference type="ARBA" id="ARBA00023316"/>
    </source>
</evidence>
<reference evidence="12 13" key="1">
    <citation type="submission" date="2022-01" db="EMBL/GenBank/DDBJ databases">
        <title>Paraglaciecola sp. G1-23.</title>
        <authorList>
            <person name="Jin M.S."/>
            <person name="Han D.M."/>
            <person name="Kim H.M."/>
            <person name="Jeon C.O."/>
        </authorList>
    </citation>
    <scope>NUCLEOTIDE SEQUENCE [LARGE SCALE GENOMIC DNA]</scope>
    <source>
        <strain evidence="12 13">G1-23</strain>
    </source>
</reference>
<keyword evidence="11" id="KW-0732">Signal</keyword>
<dbReference type="EMBL" id="JAKGAS010000001">
    <property type="protein sequence ID" value="MCF2946795.1"/>
    <property type="molecule type" value="Genomic_DNA"/>
</dbReference>
<comment type="similarity">
    <text evidence="9 10">Belongs to the peptidase M15D family.</text>
</comment>
<comment type="caution">
    <text evidence="12">The sequence shown here is derived from an EMBL/GenBank/DDBJ whole genome shotgun (WGS) entry which is preliminary data.</text>
</comment>
<feature type="signal peptide" evidence="11">
    <location>
        <begin position="1"/>
        <end position="17"/>
    </location>
</feature>
<keyword evidence="7 9" id="KW-0482">Metalloprotease</keyword>
<dbReference type="SUPFAM" id="SSF55166">
    <property type="entry name" value="Hedgehog/DD-peptidase"/>
    <property type="match status" value="1"/>
</dbReference>
<comment type="function">
    <text evidence="9 10">Catalyzes hydrolysis of the D-alanyl-D-alanine dipeptide.</text>
</comment>
<feature type="binding site" evidence="9">
    <location>
        <position position="206"/>
    </location>
    <ligand>
        <name>Zn(2+)</name>
        <dbReference type="ChEBI" id="CHEBI:29105"/>
        <note>catalytic</note>
    </ligand>
</feature>
<keyword evidence="4 9" id="KW-0378">Hydrolase</keyword>
<keyword evidence="5 9" id="KW-0862">Zinc</keyword>
<dbReference type="Proteomes" id="UP001521137">
    <property type="component" value="Unassembled WGS sequence"/>
</dbReference>
<keyword evidence="6 9" id="KW-0224">Dipeptidase</keyword>
<dbReference type="PANTHER" id="PTHR43126">
    <property type="entry name" value="D-ALANYL-D-ALANINE DIPEPTIDASE"/>
    <property type="match status" value="1"/>
</dbReference>
<keyword evidence="13" id="KW-1185">Reference proteome</keyword>
<dbReference type="EC" id="3.4.13.22" evidence="9 10"/>
<evidence type="ECO:0000256" key="4">
    <source>
        <dbReference type="ARBA" id="ARBA00022801"/>
    </source>
</evidence>
<evidence type="ECO:0000256" key="2">
    <source>
        <dbReference type="ARBA" id="ARBA00022670"/>
    </source>
</evidence>
<dbReference type="PANTHER" id="PTHR43126:SF1">
    <property type="entry name" value="D-ALANYL-D-ALANINE DIPEPTIDASE"/>
    <property type="match status" value="1"/>
</dbReference>
<keyword evidence="2 9" id="KW-0645">Protease</keyword>
<dbReference type="InterPro" id="IPR009045">
    <property type="entry name" value="Zn_M74/Hedgehog-like"/>
</dbReference>
<dbReference type="PIRSF" id="PIRSF026671">
    <property type="entry name" value="AA_dipeptidase"/>
    <property type="match status" value="1"/>
</dbReference>
<evidence type="ECO:0000256" key="3">
    <source>
        <dbReference type="ARBA" id="ARBA00022723"/>
    </source>
</evidence>
<keyword evidence="3 9" id="KW-0479">Metal-binding</keyword>
<feature type="active site" description="Proton donor/acceptor" evidence="9">
    <location>
        <position position="203"/>
    </location>
</feature>
<evidence type="ECO:0000256" key="6">
    <source>
        <dbReference type="ARBA" id="ARBA00022997"/>
    </source>
</evidence>
<keyword evidence="8 10" id="KW-0961">Cell wall biogenesis/degradation</keyword>
<feature type="site" description="Transition state stabilizer" evidence="9">
    <location>
        <position position="91"/>
    </location>
</feature>
<proteinExistence type="inferred from homology"/>
<protein>
    <recommendedName>
        <fullName evidence="9 10">D-alanyl-D-alanine dipeptidase</fullName>
        <shortName evidence="9 10">D-Ala-D-Ala dipeptidase</shortName>
        <ecNumber evidence="9 10">3.4.13.22</ecNumber>
    </recommendedName>
</protein>
<evidence type="ECO:0000256" key="10">
    <source>
        <dbReference type="PIRNR" id="PIRNR026671"/>
    </source>
</evidence>
<dbReference type="CDD" id="cd14817">
    <property type="entry name" value="D-Ala-D-Ala_dipeptidase_VanX"/>
    <property type="match status" value="1"/>
</dbReference>
<dbReference type="RefSeq" id="WP_235310316.1">
    <property type="nucleotide sequence ID" value="NZ_JAKGAS010000001.1"/>
</dbReference>
<evidence type="ECO:0000256" key="11">
    <source>
        <dbReference type="SAM" id="SignalP"/>
    </source>
</evidence>
<dbReference type="HAMAP" id="MF_01924">
    <property type="entry name" value="A_A_dipeptidase"/>
    <property type="match status" value="1"/>
</dbReference>
<evidence type="ECO:0000256" key="7">
    <source>
        <dbReference type="ARBA" id="ARBA00023049"/>
    </source>
</evidence>
<gene>
    <name evidence="9" type="primary">ddpX</name>
    <name evidence="12" type="ORF">L0668_01650</name>
</gene>
<feature type="chain" id="PRO_5046466434" description="D-alanyl-D-alanine dipeptidase" evidence="11">
    <location>
        <begin position="18"/>
        <end position="223"/>
    </location>
</feature>